<dbReference type="RefSeq" id="XP_007471092.1">
    <property type="nucleotide sequence ID" value="XM_007471030.1"/>
</dbReference>
<evidence type="ECO:0000256" key="1">
    <source>
        <dbReference type="ARBA" id="ARBA00004236"/>
    </source>
</evidence>
<keyword evidence="7" id="KW-0677">Repeat</keyword>
<feature type="domain" description="EF-hand" evidence="16">
    <location>
        <begin position="236"/>
        <end position="270"/>
    </location>
</feature>
<evidence type="ECO:0000256" key="8">
    <source>
        <dbReference type="ARBA" id="ARBA00022837"/>
    </source>
</evidence>
<sequence length="270" mass="28824">MFLVNSFLKGGGGGGGGGGLGGGLGNVLGGLLSGPVAVAAAGTAAAASAQEGGGGGGGTAMRILGGVISAISEAAAQYNPEPPPPRTHYSNIEANESEEVRQFRRLFAQLAGEDMEVSATELMNILNKVVTRHPDLKTDGFGIDTCRSMVAVMDSDTTGKLGFEEFKYLWNNIKKWQAIYKQFDIDCSGTIGSSELPGAFEAAGFHLNEHLYNMIIRRYSDEEGNMDFDNFISCLVRLDAMFRAFKSLDKDGTGQIQVNIQEWLQLTMYS</sequence>
<dbReference type="GeneID" id="103080926"/>
<dbReference type="GO" id="GO:0005886">
    <property type="term" value="C:plasma membrane"/>
    <property type="evidence" value="ECO:0007669"/>
    <property type="project" value="UniProtKB-SubCell"/>
</dbReference>
<name>A0A340YF51_LIPVE</name>
<evidence type="ECO:0000256" key="14">
    <source>
        <dbReference type="ARBA" id="ARBA00033226"/>
    </source>
</evidence>
<evidence type="ECO:0000256" key="10">
    <source>
        <dbReference type="ARBA" id="ARBA00026056"/>
    </source>
</evidence>
<dbReference type="SUPFAM" id="SSF47473">
    <property type="entry name" value="EF-hand"/>
    <property type="match status" value="1"/>
</dbReference>
<dbReference type="CDD" id="cd16188">
    <property type="entry name" value="EFh_PEF_CPNS1_2"/>
    <property type="match status" value="1"/>
</dbReference>
<protein>
    <recommendedName>
        <fullName evidence="3">Calpain small subunit 1</fullName>
    </recommendedName>
    <alternativeName>
        <fullName evidence="11">Calcium-activated neutral proteinase small subunit</fullName>
    </alternativeName>
    <alternativeName>
        <fullName evidence="14">Calcium-dependent protease small subunit</fullName>
    </alternativeName>
    <alternativeName>
        <fullName evidence="12">Calcium-dependent protease small subunit 1</fullName>
    </alternativeName>
    <alternativeName>
        <fullName evidence="13">Calpain regulatory subunit</fullName>
    </alternativeName>
</protein>
<evidence type="ECO:0000256" key="2">
    <source>
        <dbReference type="ARBA" id="ARBA00004496"/>
    </source>
</evidence>
<dbReference type="PROSITE" id="PS00018">
    <property type="entry name" value="EF_HAND_1"/>
    <property type="match status" value="1"/>
</dbReference>
<proteinExistence type="predicted"/>
<comment type="subcellular location">
    <subcellularLocation>
        <location evidence="1">Cell membrane</location>
    </subcellularLocation>
    <subcellularLocation>
        <location evidence="2">Cytoplasm</location>
    </subcellularLocation>
</comment>
<dbReference type="InParanoid" id="A0A340YF51"/>
<organism evidence="17 18">
    <name type="scientific">Lipotes vexillifer</name>
    <name type="common">Yangtze river dolphin</name>
    <dbReference type="NCBI Taxonomy" id="118797"/>
    <lineage>
        <taxon>Eukaryota</taxon>
        <taxon>Metazoa</taxon>
        <taxon>Chordata</taxon>
        <taxon>Craniata</taxon>
        <taxon>Vertebrata</taxon>
        <taxon>Euteleostomi</taxon>
        <taxon>Mammalia</taxon>
        <taxon>Eutheria</taxon>
        <taxon>Laurasiatheria</taxon>
        <taxon>Artiodactyla</taxon>
        <taxon>Whippomorpha</taxon>
        <taxon>Cetacea</taxon>
        <taxon>Odontoceti</taxon>
        <taxon>Lipotidae</taxon>
        <taxon>Lipotes</taxon>
    </lineage>
</organism>
<dbReference type="GO" id="GO:0005509">
    <property type="term" value="F:calcium ion binding"/>
    <property type="evidence" value="ECO:0007669"/>
    <property type="project" value="InterPro"/>
</dbReference>
<evidence type="ECO:0000313" key="18">
    <source>
        <dbReference type="RefSeq" id="XP_007471092.1"/>
    </source>
</evidence>
<comment type="function">
    <text evidence="15">Regulatory subunit of the calcium-regulated non-lysosomal thiol-protease which catalyzes limited proteolysis of substrates involved in cytoskeletal remodeling and signal transduction. Essential for embryonic development.</text>
</comment>
<dbReference type="Pfam" id="PF13833">
    <property type="entry name" value="EF-hand_8"/>
    <property type="match status" value="1"/>
</dbReference>
<dbReference type="KEGG" id="lve:103080926"/>
<keyword evidence="9" id="KW-0472">Membrane</keyword>
<dbReference type="Gene3D" id="1.10.238.10">
    <property type="entry name" value="EF-hand"/>
    <property type="match status" value="1"/>
</dbReference>
<evidence type="ECO:0000256" key="4">
    <source>
        <dbReference type="ARBA" id="ARBA00022475"/>
    </source>
</evidence>
<dbReference type="PANTHER" id="PTHR46735:SF3">
    <property type="entry name" value="CALPAIN SMALL SUBUNIT 1-RELATED"/>
    <property type="match status" value="1"/>
</dbReference>
<accession>A0A340YF51</accession>
<evidence type="ECO:0000256" key="12">
    <source>
        <dbReference type="ARBA" id="ARBA00030435"/>
    </source>
</evidence>
<dbReference type="PROSITE" id="PS50222">
    <property type="entry name" value="EF_HAND_2"/>
    <property type="match status" value="2"/>
</dbReference>
<dbReference type="PANTHER" id="PTHR46735">
    <property type="entry name" value="CALPAIN, SMALL SUBUNIT 1 A-RELATED"/>
    <property type="match status" value="1"/>
</dbReference>
<keyword evidence="5" id="KW-0963">Cytoplasm</keyword>
<reference evidence="18" key="1">
    <citation type="submission" date="2025-08" db="UniProtKB">
        <authorList>
            <consortium name="RefSeq"/>
        </authorList>
    </citation>
    <scope>IDENTIFICATION</scope>
</reference>
<feature type="domain" description="EF-hand" evidence="16">
    <location>
        <begin position="171"/>
        <end position="206"/>
    </location>
</feature>
<evidence type="ECO:0000256" key="13">
    <source>
        <dbReference type="ARBA" id="ARBA00032911"/>
    </source>
</evidence>
<comment type="subunit">
    <text evidence="10">Homodimer or heterodimer of a large (catalytic) and a small (regulatory) subunit. In presence of calcium, the heterodimer dissociates.</text>
</comment>
<evidence type="ECO:0000256" key="3">
    <source>
        <dbReference type="ARBA" id="ARBA00013763"/>
    </source>
</evidence>
<keyword evidence="4" id="KW-1003">Cell membrane</keyword>
<keyword evidence="17" id="KW-1185">Reference proteome</keyword>
<keyword evidence="6" id="KW-0479">Metal-binding</keyword>
<keyword evidence="8" id="KW-0106">Calcium</keyword>
<dbReference type="InterPro" id="IPR018247">
    <property type="entry name" value="EF_Hand_1_Ca_BS"/>
</dbReference>
<evidence type="ECO:0000256" key="11">
    <source>
        <dbReference type="ARBA" id="ARBA00030124"/>
    </source>
</evidence>
<dbReference type="FunCoup" id="A0A340YF51">
    <property type="interactions" value="1060"/>
</dbReference>
<dbReference type="STRING" id="118797.A0A340YF51"/>
<dbReference type="FunFam" id="1.10.238.10:FF:000136">
    <property type="entry name" value="Calpain small subunit 1"/>
    <property type="match status" value="1"/>
</dbReference>
<evidence type="ECO:0000259" key="16">
    <source>
        <dbReference type="PROSITE" id="PS50222"/>
    </source>
</evidence>
<dbReference type="GO" id="GO:0110158">
    <property type="term" value="C:calpain complex"/>
    <property type="evidence" value="ECO:0007669"/>
    <property type="project" value="TreeGrafter"/>
</dbReference>
<gene>
    <name evidence="18" type="primary">CAPNS1</name>
</gene>
<evidence type="ECO:0000313" key="17">
    <source>
        <dbReference type="Proteomes" id="UP000265300"/>
    </source>
</evidence>
<dbReference type="Proteomes" id="UP000265300">
    <property type="component" value="Unplaced"/>
</dbReference>
<evidence type="ECO:0000256" key="5">
    <source>
        <dbReference type="ARBA" id="ARBA00022490"/>
    </source>
</evidence>
<evidence type="ECO:0000256" key="15">
    <source>
        <dbReference type="ARBA" id="ARBA00059752"/>
    </source>
</evidence>
<evidence type="ECO:0000256" key="9">
    <source>
        <dbReference type="ARBA" id="ARBA00023136"/>
    </source>
</evidence>
<dbReference type="InterPro" id="IPR011992">
    <property type="entry name" value="EF-hand-dom_pair"/>
</dbReference>
<evidence type="ECO:0000256" key="7">
    <source>
        <dbReference type="ARBA" id="ARBA00022737"/>
    </source>
</evidence>
<dbReference type="OrthoDB" id="186625at2759"/>
<dbReference type="CTD" id="826"/>
<dbReference type="AlphaFoldDB" id="A0A340YF51"/>
<evidence type="ECO:0000256" key="6">
    <source>
        <dbReference type="ARBA" id="ARBA00022723"/>
    </source>
</evidence>
<dbReference type="InterPro" id="IPR002048">
    <property type="entry name" value="EF_hand_dom"/>
</dbReference>